<dbReference type="Gene3D" id="2.30.30.290">
    <property type="entry name" value="YopX-like domains"/>
    <property type="match status" value="1"/>
</dbReference>
<feature type="domain" description="YopX protein" evidence="1">
    <location>
        <begin position="48"/>
        <end position="138"/>
    </location>
</feature>
<reference evidence="2" key="1">
    <citation type="journal article" date="2021" name="Proc. Natl. Acad. Sci. U.S.A.">
        <title>A Catalog of Tens of Thousands of Viruses from Human Metagenomes Reveals Hidden Associations with Chronic Diseases.</title>
        <authorList>
            <person name="Tisza M.J."/>
            <person name="Buck C.B."/>
        </authorList>
    </citation>
    <scope>NUCLEOTIDE SEQUENCE</scope>
    <source>
        <strain evidence="2">Ct0Xn2</strain>
    </source>
</reference>
<dbReference type="InterPro" id="IPR019096">
    <property type="entry name" value="YopX_protein"/>
</dbReference>
<dbReference type="EMBL" id="BK014984">
    <property type="protein sequence ID" value="DAD85551.1"/>
    <property type="molecule type" value="Genomic_DNA"/>
</dbReference>
<dbReference type="InterPro" id="IPR023385">
    <property type="entry name" value="YopX-like_C"/>
</dbReference>
<dbReference type="SUPFAM" id="SSF159006">
    <property type="entry name" value="YopX-like"/>
    <property type="match status" value="1"/>
</dbReference>
<organism evidence="2">
    <name type="scientific">Siphoviridae sp. ct0Xn2</name>
    <dbReference type="NCBI Taxonomy" id="2826267"/>
    <lineage>
        <taxon>Viruses</taxon>
        <taxon>Duplodnaviria</taxon>
        <taxon>Heunggongvirae</taxon>
        <taxon>Uroviricota</taxon>
        <taxon>Caudoviricetes</taxon>
    </lineage>
</organism>
<accession>A0A8S5MU00</accession>
<evidence type="ECO:0000313" key="2">
    <source>
        <dbReference type="EMBL" id="DAD85551.1"/>
    </source>
</evidence>
<dbReference type="Pfam" id="PF09643">
    <property type="entry name" value="YopX"/>
    <property type="match status" value="1"/>
</dbReference>
<name>A0A8S5MU00_9CAUD</name>
<sequence length="145" mass="17141">MREILFKAKRIDNGEWIEGHYTECRGETFIGIDTSSMFEIFCPPVIRWFKVSSETLCQFTGLYDKNGNKIWENDIVNHNGEYATVKFGTYCSSFDCESYNLGFYVDFPEETFYRKELGYWRRKAEIAGNVFDNPELLQEKSDEQR</sequence>
<protein>
    <submittedName>
        <fullName evidence="2">YopX protein</fullName>
    </submittedName>
</protein>
<proteinExistence type="predicted"/>
<evidence type="ECO:0000259" key="1">
    <source>
        <dbReference type="Pfam" id="PF09643"/>
    </source>
</evidence>